<evidence type="ECO:0000313" key="2">
    <source>
        <dbReference type="Proteomes" id="UP001595817"/>
    </source>
</evidence>
<comment type="caution">
    <text evidence="1">The sequence shown here is derived from an EMBL/GenBank/DDBJ whole genome shotgun (WGS) entry which is preliminary data.</text>
</comment>
<dbReference type="PANTHER" id="PTHR43235">
    <property type="entry name" value="GLUTAMINE AMIDOTRANSFERASE PB2B2.05-RELATED"/>
    <property type="match status" value="1"/>
</dbReference>
<organism evidence="1 2">
    <name type="scientific">Chungangia koreensis</name>
    <dbReference type="NCBI Taxonomy" id="752657"/>
    <lineage>
        <taxon>Bacteria</taxon>
        <taxon>Bacillati</taxon>
        <taxon>Bacillota</taxon>
        <taxon>Bacilli</taxon>
        <taxon>Lactobacillales</taxon>
        <taxon>Chungangia</taxon>
    </lineage>
</organism>
<dbReference type="Pfam" id="PF07722">
    <property type="entry name" value="Peptidase_C26"/>
    <property type="match status" value="1"/>
</dbReference>
<name>A0ABV8X3D6_9LACT</name>
<protein>
    <submittedName>
        <fullName evidence="1">Gamma-glutamyl-gamma-aminobutyrate hydrolase family protein</fullName>
    </submittedName>
</protein>
<dbReference type="EMBL" id="JBHSEC010000007">
    <property type="protein sequence ID" value="MFC4410016.1"/>
    <property type="molecule type" value="Genomic_DNA"/>
</dbReference>
<dbReference type="RefSeq" id="WP_378153397.1">
    <property type="nucleotide sequence ID" value="NZ_JBHSEC010000007.1"/>
</dbReference>
<gene>
    <name evidence="1" type="ORF">ACFOZY_06145</name>
</gene>
<sequence length="239" mass="27226">MKPLIGITAEIREGNYFLPPIYSKVVIQAGGIPVLIPQIPDEDIQEMCNQIDALLVTGGEDIDPGYYGQEPHVDLGIITPRLDRMEYLLVQEFLKQDKPYIGICRGLHMLNVVNGGSLYQSIHTEREKEVIQHKQKAPRTHRAHTVKLEKDSRMFELLGEDEFKVNSFHHQACNKVPDSLKIVATAKDGIIEGVESPEHSFVFGFQWHPEEFAWDGDEPSQHLFKSFIDAAVKRKELNR</sequence>
<accession>A0ABV8X3D6</accession>
<proteinExistence type="predicted"/>
<keyword evidence="2" id="KW-1185">Reference proteome</keyword>
<dbReference type="PROSITE" id="PS51273">
    <property type="entry name" value="GATASE_TYPE_1"/>
    <property type="match status" value="1"/>
</dbReference>
<dbReference type="Proteomes" id="UP001595817">
    <property type="component" value="Unassembled WGS sequence"/>
</dbReference>
<reference evidence="2" key="1">
    <citation type="journal article" date="2019" name="Int. J. Syst. Evol. Microbiol.">
        <title>The Global Catalogue of Microorganisms (GCM) 10K type strain sequencing project: providing services to taxonomists for standard genome sequencing and annotation.</title>
        <authorList>
            <consortium name="The Broad Institute Genomics Platform"/>
            <consortium name="The Broad Institute Genome Sequencing Center for Infectious Disease"/>
            <person name="Wu L."/>
            <person name="Ma J."/>
        </authorList>
    </citation>
    <scope>NUCLEOTIDE SEQUENCE [LARGE SCALE GENOMIC DNA]</scope>
    <source>
        <strain evidence="2">CCUG 59778</strain>
    </source>
</reference>
<dbReference type="SUPFAM" id="SSF52317">
    <property type="entry name" value="Class I glutamine amidotransferase-like"/>
    <property type="match status" value="1"/>
</dbReference>
<dbReference type="CDD" id="cd01745">
    <property type="entry name" value="GATase1_2"/>
    <property type="match status" value="1"/>
</dbReference>
<dbReference type="PANTHER" id="PTHR43235:SF1">
    <property type="entry name" value="GLUTAMINE AMIDOTRANSFERASE PB2B2.05-RELATED"/>
    <property type="match status" value="1"/>
</dbReference>
<dbReference type="Gene3D" id="3.40.50.880">
    <property type="match status" value="1"/>
</dbReference>
<dbReference type="GO" id="GO:0016787">
    <property type="term" value="F:hydrolase activity"/>
    <property type="evidence" value="ECO:0007669"/>
    <property type="project" value="UniProtKB-KW"/>
</dbReference>
<dbReference type="InterPro" id="IPR044668">
    <property type="entry name" value="PuuD-like"/>
</dbReference>
<dbReference type="InterPro" id="IPR029062">
    <property type="entry name" value="Class_I_gatase-like"/>
</dbReference>
<dbReference type="InterPro" id="IPR011697">
    <property type="entry name" value="Peptidase_C26"/>
</dbReference>
<evidence type="ECO:0000313" key="1">
    <source>
        <dbReference type="EMBL" id="MFC4410016.1"/>
    </source>
</evidence>
<keyword evidence="1" id="KW-0378">Hydrolase</keyword>